<dbReference type="Pfam" id="PF13689">
    <property type="entry name" value="DUF4154"/>
    <property type="match status" value="1"/>
</dbReference>
<evidence type="ECO:0000313" key="2">
    <source>
        <dbReference type="Proteomes" id="UP000290637"/>
    </source>
</evidence>
<dbReference type="AlphaFoldDB" id="A0A4P6KSI0"/>
<sequence length="204" mass="21605">MTPLAIEPCRRTAPHNWPGWLSVLLVLALALLCLAMSGAAVGQTAAPAMPNLERSVKAAYLFKFLGYVDFLAPREGAESGSPLTVGVLGAEDVAAELSRITAGRTVNGRPIAVRSLREGEPVAGLQMLYAGTATDLPKVLRSAAQNGALGVADDENGLQHGAVINFRIVEDRVRFEVSLPAAERSNLKLSSRLLSVAWHVQKGN</sequence>
<name>A0A4P6KSI0_9BURK</name>
<accession>A0A4P6KSI0</accession>
<dbReference type="InterPro" id="IPR025293">
    <property type="entry name" value="YfiR/HmsC-like"/>
</dbReference>
<protein>
    <submittedName>
        <fullName evidence="1">YfiR family protein</fullName>
    </submittedName>
</protein>
<keyword evidence="2" id="KW-1185">Reference proteome</keyword>
<dbReference type="OrthoDB" id="277577at2"/>
<gene>
    <name evidence="1" type="ORF">EWM63_03035</name>
</gene>
<dbReference type="Proteomes" id="UP000290637">
    <property type="component" value="Chromosome"/>
</dbReference>
<dbReference type="EMBL" id="CP035913">
    <property type="protein sequence ID" value="QBE62081.1"/>
    <property type="molecule type" value="Genomic_DNA"/>
</dbReference>
<organism evidence="1 2">
    <name type="scientific">Pseudoduganella lutea</name>
    <dbReference type="NCBI Taxonomy" id="321985"/>
    <lineage>
        <taxon>Bacteria</taxon>
        <taxon>Pseudomonadati</taxon>
        <taxon>Pseudomonadota</taxon>
        <taxon>Betaproteobacteria</taxon>
        <taxon>Burkholderiales</taxon>
        <taxon>Oxalobacteraceae</taxon>
        <taxon>Telluria group</taxon>
        <taxon>Pseudoduganella</taxon>
    </lineage>
</organism>
<reference evidence="1 2" key="1">
    <citation type="submission" date="2019-02" db="EMBL/GenBank/DDBJ databases">
        <title>Draft Genome Sequences of Six Type Strains of the Genus Massilia.</title>
        <authorList>
            <person name="Miess H."/>
            <person name="Frediansyhah A."/>
            <person name="Gross H."/>
        </authorList>
    </citation>
    <scope>NUCLEOTIDE SEQUENCE [LARGE SCALE GENOMIC DNA]</scope>
    <source>
        <strain evidence="1 2">DSM 17473</strain>
    </source>
</reference>
<proteinExistence type="predicted"/>
<evidence type="ECO:0000313" key="1">
    <source>
        <dbReference type="EMBL" id="QBE62081.1"/>
    </source>
</evidence>
<dbReference type="RefSeq" id="WP_130185218.1">
    <property type="nucleotide sequence ID" value="NZ_CP035913.1"/>
</dbReference>
<dbReference type="KEGG" id="plue:EWM63_03035"/>